<sequence>MRVPFLALLSIFGTSLLSLAEARRQSDAVQAREIEELLDIIYAREVLEDMLLERGNNNKCCFTCGKFWGVLEGHQRV</sequence>
<proteinExistence type="predicted"/>
<protein>
    <submittedName>
        <fullName evidence="2">Uncharacterized protein</fullName>
    </submittedName>
</protein>
<evidence type="ECO:0000313" key="3">
    <source>
        <dbReference type="Proteomes" id="UP000541558"/>
    </source>
</evidence>
<gene>
    <name evidence="2" type="ORF">D9611_013140</name>
</gene>
<accession>A0A8H5BZ97</accession>
<dbReference type="Proteomes" id="UP000541558">
    <property type="component" value="Unassembled WGS sequence"/>
</dbReference>
<dbReference type="EMBL" id="JAACJK010000115">
    <property type="protein sequence ID" value="KAF5331238.1"/>
    <property type="molecule type" value="Genomic_DNA"/>
</dbReference>
<comment type="caution">
    <text evidence="2">The sequence shown here is derived from an EMBL/GenBank/DDBJ whole genome shotgun (WGS) entry which is preliminary data.</text>
</comment>
<dbReference type="AlphaFoldDB" id="A0A8H5BZ97"/>
<evidence type="ECO:0000313" key="2">
    <source>
        <dbReference type="EMBL" id="KAF5331238.1"/>
    </source>
</evidence>
<name>A0A8H5BZ97_9AGAR</name>
<organism evidence="2 3">
    <name type="scientific">Ephemerocybe angulata</name>
    <dbReference type="NCBI Taxonomy" id="980116"/>
    <lineage>
        <taxon>Eukaryota</taxon>
        <taxon>Fungi</taxon>
        <taxon>Dikarya</taxon>
        <taxon>Basidiomycota</taxon>
        <taxon>Agaricomycotina</taxon>
        <taxon>Agaricomycetes</taxon>
        <taxon>Agaricomycetidae</taxon>
        <taxon>Agaricales</taxon>
        <taxon>Agaricineae</taxon>
        <taxon>Psathyrellaceae</taxon>
        <taxon>Ephemerocybe</taxon>
    </lineage>
</organism>
<feature type="chain" id="PRO_5034788754" evidence="1">
    <location>
        <begin position="23"/>
        <end position="77"/>
    </location>
</feature>
<evidence type="ECO:0000256" key="1">
    <source>
        <dbReference type="SAM" id="SignalP"/>
    </source>
</evidence>
<keyword evidence="1" id="KW-0732">Signal</keyword>
<feature type="signal peptide" evidence="1">
    <location>
        <begin position="1"/>
        <end position="22"/>
    </location>
</feature>
<keyword evidence="3" id="KW-1185">Reference proteome</keyword>
<reference evidence="2 3" key="1">
    <citation type="journal article" date="2020" name="ISME J.">
        <title>Uncovering the hidden diversity of litter-decomposition mechanisms in mushroom-forming fungi.</title>
        <authorList>
            <person name="Floudas D."/>
            <person name="Bentzer J."/>
            <person name="Ahren D."/>
            <person name="Johansson T."/>
            <person name="Persson P."/>
            <person name="Tunlid A."/>
        </authorList>
    </citation>
    <scope>NUCLEOTIDE SEQUENCE [LARGE SCALE GENOMIC DNA]</scope>
    <source>
        <strain evidence="2 3">CBS 175.51</strain>
    </source>
</reference>